<dbReference type="Gene3D" id="1.25.40.10">
    <property type="entry name" value="Tetratricopeptide repeat domain"/>
    <property type="match status" value="1"/>
</dbReference>
<reference evidence="1 2" key="1">
    <citation type="submission" date="2024-04" db="EMBL/GenBank/DDBJ databases">
        <title>genome sequences of Mucor flavus KT1a and Helicostylum pulchrum KT1b strains isolated from the surface of a dry-aged beef.</title>
        <authorList>
            <person name="Toyotome T."/>
            <person name="Hosono M."/>
            <person name="Torimaru M."/>
            <person name="Fukuda K."/>
            <person name="Mikami N."/>
        </authorList>
    </citation>
    <scope>NUCLEOTIDE SEQUENCE [LARGE SCALE GENOMIC DNA]</scope>
    <source>
        <strain evidence="1 2">KT1a</strain>
    </source>
</reference>
<proteinExistence type="predicted"/>
<sequence length="236" mass="27345">MKDKLLEIESFDLFHYAFIVPSEWEEEMRDDIIRPIFLGYGVDFNYSVALSWYLKAAEQGHLKAKNNFVVLYGRINGVEQEYDVARECFMKAAEGRNVESAQNYIDSTRWFKRSAENGYEPARVYIDQVKARKLESQLLLVDINAETKLEPEPKLTELKREVREAKEQIAILLAKLAIKDSEIENFTRYANADVPQVIHIPSTGIIEAGLVQGGKDEEIRKQNRRKKPLKLFLVYP</sequence>
<evidence type="ECO:0008006" key="3">
    <source>
        <dbReference type="Google" id="ProtNLM"/>
    </source>
</evidence>
<evidence type="ECO:0000313" key="2">
    <source>
        <dbReference type="Proteomes" id="UP001473302"/>
    </source>
</evidence>
<name>A0ABP9Z2I3_9FUNG</name>
<organism evidence="1 2">
    <name type="scientific">Mucor flavus</name>
    <dbReference type="NCBI Taxonomy" id="439312"/>
    <lineage>
        <taxon>Eukaryota</taxon>
        <taxon>Fungi</taxon>
        <taxon>Fungi incertae sedis</taxon>
        <taxon>Mucoromycota</taxon>
        <taxon>Mucoromycotina</taxon>
        <taxon>Mucoromycetes</taxon>
        <taxon>Mucorales</taxon>
        <taxon>Mucorineae</taxon>
        <taxon>Mucoraceae</taxon>
        <taxon>Mucor</taxon>
    </lineage>
</organism>
<dbReference type="Pfam" id="PF08238">
    <property type="entry name" value="Sel1"/>
    <property type="match status" value="3"/>
</dbReference>
<gene>
    <name evidence="1" type="ORF">MFLAVUS_006796</name>
</gene>
<dbReference type="SUPFAM" id="SSF81901">
    <property type="entry name" value="HCP-like"/>
    <property type="match status" value="1"/>
</dbReference>
<dbReference type="EMBL" id="BAABUK010000016">
    <property type="protein sequence ID" value="GAA5813319.1"/>
    <property type="molecule type" value="Genomic_DNA"/>
</dbReference>
<dbReference type="InterPro" id="IPR011990">
    <property type="entry name" value="TPR-like_helical_dom_sf"/>
</dbReference>
<protein>
    <recommendedName>
        <fullName evidence="3">Sel1 repeat family protein</fullName>
    </recommendedName>
</protein>
<evidence type="ECO:0000313" key="1">
    <source>
        <dbReference type="EMBL" id="GAA5813319.1"/>
    </source>
</evidence>
<dbReference type="Proteomes" id="UP001473302">
    <property type="component" value="Unassembled WGS sequence"/>
</dbReference>
<comment type="caution">
    <text evidence="1">The sequence shown here is derived from an EMBL/GenBank/DDBJ whole genome shotgun (WGS) entry which is preliminary data.</text>
</comment>
<keyword evidence="2" id="KW-1185">Reference proteome</keyword>
<accession>A0ABP9Z2I3</accession>
<dbReference type="InterPro" id="IPR006597">
    <property type="entry name" value="Sel1-like"/>
</dbReference>